<dbReference type="STRING" id="504797.SAMN05421678_11744"/>
<evidence type="ECO:0000313" key="4">
    <source>
        <dbReference type="Proteomes" id="UP000533017"/>
    </source>
</evidence>
<dbReference type="EMBL" id="FOOI01000017">
    <property type="protein sequence ID" value="SFH40748.1"/>
    <property type="molecule type" value="Genomic_DNA"/>
</dbReference>
<reference evidence="1 4" key="2">
    <citation type="submission" date="2020-07" db="EMBL/GenBank/DDBJ databases">
        <title>Sequencing the genomes of 1000 actinobacteria strains.</title>
        <authorList>
            <person name="Klenk H.-P."/>
        </authorList>
    </citation>
    <scope>NUCLEOTIDE SEQUENCE [LARGE SCALE GENOMIC DNA]</scope>
    <source>
        <strain evidence="1 4">DSM 45117</strain>
    </source>
</reference>
<keyword evidence="4" id="KW-1185">Reference proteome</keyword>
<dbReference type="Proteomes" id="UP000199052">
    <property type="component" value="Unassembled WGS sequence"/>
</dbReference>
<organism evidence="2 3">
    <name type="scientific">Actinopolymorpha cephalotaxi</name>
    <dbReference type="NCBI Taxonomy" id="504797"/>
    <lineage>
        <taxon>Bacteria</taxon>
        <taxon>Bacillati</taxon>
        <taxon>Actinomycetota</taxon>
        <taxon>Actinomycetes</taxon>
        <taxon>Propionibacteriales</taxon>
        <taxon>Actinopolymorphaceae</taxon>
        <taxon>Actinopolymorpha</taxon>
    </lineage>
</organism>
<sequence length="48" mass="5611">MPDVHTRPRSDPVRFLVTMLCEPGKPMLTLVEDEELTRREHLRAPRPS</sequence>
<evidence type="ECO:0000313" key="1">
    <source>
        <dbReference type="EMBL" id="NYH84144.1"/>
    </source>
</evidence>
<reference evidence="2 3" key="1">
    <citation type="submission" date="2016-10" db="EMBL/GenBank/DDBJ databases">
        <authorList>
            <person name="de Groot N.N."/>
        </authorList>
    </citation>
    <scope>NUCLEOTIDE SEQUENCE [LARGE SCALE GENOMIC DNA]</scope>
    <source>
        <strain evidence="2 3">CPCC 202808</strain>
    </source>
</reference>
<dbReference type="RefSeq" id="WP_202818328.1">
    <property type="nucleotide sequence ID" value="NZ_FOOI01000017.1"/>
</dbReference>
<dbReference type="AlphaFoldDB" id="A0A1I2ZSF9"/>
<proteinExistence type="predicted"/>
<evidence type="ECO:0000313" key="3">
    <source>
        <dbReference type="Proteomes" id="UP000199052"/>
    </source>
</evidence>
<protein>
    <submittedName>
        <fullName evidence="2">Uncharacterized protein</fullName>
    </submittedName>
</protein>
<dbReference type="EMBL" id="JACBZA010000001">
    <property type="protein sequence ID" value="NYH84144.1"/>
    <property type="molecule type" value="Genomic_DNA"/>
</dbReference>
<evidence type="ECO:0000313" key="2">
    <source>
        <dbReference type="EMBL" id="SFH40748.1"/>
    </source>
</evidence>
<dbReference type="Proteomes" id="UP000533017">
    <property type="component" value="Unassembled WGS sequence"/>
</dbReference>
<gene>
    <name evidence="1" type="ORF">FHR37_002995</name>
    <name evidence="2" type="ORF">SAMN05421678_11744</name>
</gene>
<name>A0A1I2ZSF9_9ACTN</name>
<accession>A0A1I2ZSF9</accession>